<dbReference type="Proteomes" id="UP000289152">
    <property type="component" value="Unassembled WGS sequence"/>
</dbReference>
<keyword evidence="2" id="KW-1185">Reference proteome</keyword>
<dbReference type="AlphaFoldDB" id="A0A4Q1BH30"/>
<protein>
    <submittedName>
        <fullName evidence="1">Uncharacterized protein</fullName>
    </submittedName>
</protein>
<evidence type="ECO:0000313" key="2">
    <source>
        <dbReference type="Proteomes" id="UP000289152"/>
    </source>
</evidence>
<organism evidence="1 2">
    <name type="scientific">Tremella mesenterica</name>
    <name type="common">Jelly fungus</name>
    <dbReference type="NCBI Taxonomy" id="5217"/>
    <lineage>
        <taxon>Eukaryota</taxon>
        <taxon>Fungi</taxon>
        <taxon>Dikarya</taxon>
        <taxon>Basidiomycota</taxon>
        <taxon>Agaricomycotina</taxon>
        <taxon>Tremellomycetes</taxon>
        <taxon>Tremellales</taxon>
        <taxon>Tremellaceae</taxon>
        <taxon>Tremella</taxon>
    </lineage>
</organism>
<dbReference type="InParanoid" id="A0A4Q1BH30"/>
<accession>A0A4Q1BH30</accession>
<sequence>MSLDSPLYLYQSRTKLHACIDMLVNLKRDRSVHDQNYEFIDTKNDGKNLPGPSSGAEVTADGFVASQIEDGFNEELTLLDTTASLDLEELLGINSPLPSLRPSIRFLP</sequence>
<reference evidence="1 2" key="1">
    <citation type="submission" date="2016-06" db="EMBL/GenBank/DDBJ databases">
        <title>Evolution of pathogenesis and genome organization in the Tremellales.</title>
        <authorList>
            <person name="Cuomo C."/>
            <person name="Litvintseva A."/>
            <person name="Heitman J."/>
            <person name="Chen Y."/>
            <person name="Sun S."/>
            <person name="Springer D."/>
            <person name="Dromer F."/>
            <person name="Young S."/>
            <person name="Zeng Q."/>
            <person name="Chapman S."/>
            <person name="Gujja S."/>
            <person name="Saif S."/>
            <person name="Birren B."/>
        </authorList>
    </citation>
    <scope>NUCLEOTIDE SEQUENCE [LARGE SCALE GENOMIC DNA]</scope>
    <source>
        <strain evidence="1 2">ATCC 28783</strain>
    </source>
</reference>
<evidence type="ECO:0000313" key="1">
    <source>
        <dbReference type="EMBL" id="RXK36893.1"/>
    </source>
</evidence>
<gene>
    <name evidence="1" type="ORF">M231_05867</name>
</gene>
<name>A0A4Q1BH30_TREME</name>
<comment type="caution">
    <text evidence="1">The sequence shown here is derived from an EMBL/GenBank/DDBJ whole genome shotgun (WGS) entry which is preliminary data.</text>
</comment>
<proteinExistence type="predicted"/>
<dbReference type="EMBL" id="SDIL01000084">
    <property type="protein sequence ID" value="RXK36893.1"/>
    <property type="molecule type" value="Genomic_DNA"/>
</dbReference>